<keyword evidence="3" id="KW-0732">Signal</keyword>
<evidence type="ECO:0000256" key="4">
    <source>
        <dbReference type="SAM" id="MobiDB-lite"/>
    </source>
</evidence>
<evidence type="ECO:0000313" key="6">
    <source>
        <dbReference type="EMBL" id="PIO36082.1"/>
    </source>
</evidence>
<accession>A0A2G9S7H0</accession>
<comment type="subcellular location">
    <subcellularLocation>
        <location evidence="1">Cell membrane</location>
        <topology evidence="1">Single-pass type I membrane protein</topology>
    </subcellularLocation>
</comment>
<dbReference type="PANTHER" id="PTHR10570:SF9">
    <property type="entry name" value="T-CELL SURFACE GLYCOPROTEIN CD3 EPSILON CHAIN"/>
    <property type="match status" value="1"/>
</dbReference>
<dbReference type="AlphaFoldDB" id="A0A2G9S7H0"/>
<keyword evidence="5" id="KW-0472">Membrane</keyword>
<organism evidence="6 7">
    <name type="scientific">Aquarana catesbeiana</name>
    <name type="common">American bullfrog</name>
    <name type="synonym">Rana catesbeiana</name>
    <dbReference type="NCBI Taxonomy" id="8400"/>
    <lineage>
        <taxon>Eukaryota</taxon>
        <taxon>Metazoa</taxon>
        <taxon>Chordata</taxon>
        <taxon>Craniata</taxon>
        <taxon>Vertebrata</taxon>
        <taxon>Euteleostomi</taxon>
        <taxon>Amphibia</taxon>
        <taxon>Batrachia</taxon>
        <taxon>Anura</taxon>
        <taxon>Neobatrachia</taxon>
        <taxon>Ranoidea</taxon>
        <taxon>Ranidae</taxon>
        <taxon>Aquarana</taxon>
    </lineage>
</organism>
<name>A0A2G9S7H0_AQUCT</name>
<keyword evidence="5" id="KW-0812">Transmembrane</keyword>
<dbReference type="Proteomes" id="UP000228934">
    <property type="component" value="Unassembled WGS sequence"/>
</dbReference>
<dbReference type="PANTHER" id="PTHR10570">
    <property type="entry name" value="T-CELL SURFACE GLYCOPROTEIN CD3 GAMMA CHAIN / DELTA CHAIN"/>
    <property type="match status" value="1"/>
</dbReference>
<evidence type="ECO:0000313" key="7">
    <source>
        <dbReference type="Proteomes" id="UP000228934"/>
    </source>
</evidence>
<dbReference type="GO" id="GO:0045059">
    <property type="term" value="P:positive thymic T cell selection"/>
    <property type="evidence" value="ECO:0007669"/>
    <property type="project" value="TreeGrafter"/>
</dbReference>
<feature type="transmembrane region" description="Helical" evidence="5">
    <location>
        <begin position="12"/>
        <end position="34"/>
    </location>
</feature>
<dbReference type="GO" id="GO:0004888">
    <property type="term" value="F:transmembrane signaling receptor activity"/>
    <property type="evidence" value="ECO:0007669"/>
    <property type="project" value="TreeGrafter"/>
</dbReference>
<evidence type="ECO:0000256" key="5">
    <source>
        <dbReference type="SAM" id="Phobius"/>
    </source>
</evidence>
<dbReference type="GO" id="GO:0042105">
    <property type="term" value="C:alpha-beta T cell receptor complex"/>
    <property type="evidence" value="ECO:0007669"/>
    <property type="project" value="TreeGrafter"/>
</dbReference>
<evidence type="ECO:0008006" key="8">
    <source>
        <dbReference type="Google" id="ProtNLM"/>
    </source>
</evidence>
<feature type="region of interest" description="Disordered" evidence="4">
    <location>
        <begin position="37"/>
        <end position="84"/>
    </location>
</feature>
<keyword evidence="5" id="KW-1133">Transmembrane helix</keyword>
<keyword evidence="7" id="KW-1185">Reference proteome</keyword>
<dbReference type="InterPro" id="IPR015484">
    <property type="entry name" value="CD3_esu/gsu/dsu"/>
</dbReference>
<dbReference type="GO" id="GO:0009897">
    <property type="term" value="C:external side of plasma membrane"/>
    <property type="evidence" value="ECO:0007669"/>
    <property type="project" value="TreeGrafter"/>
</dbReference>
<dbReference type="GO" id="GO:0007166">
    <property type="term" value="P:cell surface receptor signaling pathway"/>
    <property type="evidence" value="ECO:0007669"/>
    <property type="project" value="TreeGrafter"/>
</dbReference>
<feature type="compositionally biased region" description="Basic and acidic residues" evidence="4">
    <location>
        <begin position="52"/>
        <end position="69"/>
    </location>
</feature>
<keyword evidence="2" id="KW-1003">Cell membrane</keyword>
<gene>
    <name evidence="6" type="ORF">AB205_0153290</name>
</gene>
<evidence type="ECO:0000256" key="2">
    <source>
        <dbReference type="ARBA" id="ARBA00022475"/>
    </source>
</evidence>
<dbReference type="OrthoDB" id="9947847at2759"/>
<sequence length="84" mass="9260">CENCIEVSVLLVAGILIADCLVTLGVALFIYFGCKRKSARSSEMAPAGRNRGNKERPPPVPHPDYEPLKKRGQVVYDGLNKNFK</sequence>
<proteinExistence type="predicted"/>
<evidence type="ECO:0000256" key="3">
    <source>
        <dbReference type="ARBA" id="ARBA00022729"/>
    </source>
</evidence>
<protein>
    <recommendedName>
        <fullName evidence="8">DNAX-activation protein 10</fullName>
    </recommendedName>
</protein>
<evidence type="ECO:0000256" key="1">
    <source>
        <dbReference type="ARBA" id="ARBA00004251"/>
    </source>
</evidence>
<feature type="non-terminal residue" evidence="6">
    <location>
        <position position="1"/>
    </location>
</feature>
<dbReference type="EMBL" id="KV926047">
    <property type="protein sequence ID" value="PIO36082.1"/>
    <property type="molecule type" value="Genomic_DNA"/>
</dbReference>
<reference evidence="7" key="1">
    <citation type="journal article" date="2017" name="Nat. Commun.">
        <title>The North American bullfrog draft genome provides insight into hormonal regulation of long noncoding RNA.</title>
        <authorList>
            <person name="Hammond S.A."/>
            <person name="Warren R.L."/>
            <person name="Vandervalk B.P."/>
            <person name="Kucuk E."/>
            <person name="Khan H."/>
            <person name="Gibb E.A."/>
            <person name="Pandoh P."/>
            <person name="Kirk H."/>
            <person name="Zhao Y."/>
            <person name="Jones M."/>
            <person name="Mungall A.J."/>
            <person name="Coope R."/>
            <person name="Pleasance S."/>
            <person name="Moore R.A."/>
            <person name="Holt R.A."/>
            <person name="Round J.M."/>
            <person name="Ohora S."/>
            <person name="Walle B.V."/>
            <person name="Veldhoen N."/>
            <person name="Helbing C.C."/>
            <person name="Birol I."/>
        </authorList>
    </citation>
    <scope>NUCLEOTIDE SEQUENCE [LARGE SCALE GENOMIC DNA]</scope>
</reference>